<dbReference type="PANTHER" id="PTHR35525:SF3">
    <property type="entry name" value="BLL6575 PROTEIN"/>
    <property type="match status" value="1"/>
</dbReference>
<evidence type="ECO:0000313" key="2">
    <source>
        <dbReference type="EMBL" id="RPJ93161.1"/>
    </source>
</evidence>
<dbReference type="PANTHER" id="PTHR35525">
    <property type="entry name" value="BLL6575 PROTEIN"/>
    <property type="match status" value="1"/>
</dbReference>
<proteinExistence type="predicted"/>
<evidence type="ECO:0000313" key="3">
    <source>
        <dbReference type="Proteomes" id="UP000285324"/>
    </source>
</evidence>
<reference evidence="2 3" key="1">
    <citation type="submission" date="2018-08" db="EMBL/GenBank/DDBJ databases">
        <title>Achromobacter xylosoxidans Genome sequencing and assembly.</title>
        <authorList>
            <person name="Wang R."/>
            <person name="Rensing C."/>
            <person name="Li Y."/>
        </authorList>
    </citation>
    <scope>NUCLEOTIDE SEQUENCE [LARGE SCALE GENOMIC DNA]</scope>
    <source>
        <strain evidence="2 3">GD003A</strain>
    </source>
</reference>
<dbReference type="Pfam" id="PF07336">
    <property type="entry name" value="ABATE"/>
    <property type="match status" value="1"/>
</dbReference>
<organism evidence="2 3">
    <name type="scientific">Alcaligenes xylosoxydans xylosoxydans</name>
    <name type="common">Achromobacter xylosoxidans</name>
    <dbReference type="NCBI Taxonomy" id="85698"/>
    <lineage>
        <taxon>Bacteria</taxon>
        <taxon>Pseudomonadati</taxon>
        <taxon>Pseudomonadota</taxon>
        <taxon>Betaproteobacteria</taxon>
        <taxon>Burkholderiales</taxon>
        <taxon>Alcaligenaceae</taxon>
        <taxon>Achromobacter</taxon>
    </lineage>
</organism>
<dbReference type="SUPFAM" id="SSF160904">
    <property type="entry name" value="Jann2411-like"/>
    <property type="match status" value="1"/>
</dbReference>
<dbReference type="RefSeq" id="WP_118931791.1">
    <property type="nucleotide sequence ID" value="NZ_CP061008.1"/>
</dbReference>
<feature type="domain" description="Zinc finger CGNR" evidence="1">
    <location>
        <begin position="145"/>
        <end position="186"/>
    </location>
</feature>
<gene>
    <name evidence="2" type="ORF">DY367_04410</name>
</gene>
<dbReference type="InterPro" id="IPR023286">
    <property type="entry name" value="ABATE_dom_sf"/>
</dbReference>
<dbReference type="InterPro" id="IPR010852">
    <property type="entry name" value="ABATE"/>
</dbReference>
<dbReference type="Pfam" id="PF11706">
    <property type="entry name" value="zf-CGNR"/>
    <property type="match status" value="1"/>
</dbReference>
<evidence type="ECO:0000259" key="1">
    <source>
        <dbReference type="Pfam" id="PF11706"/>
    </source>
</evidence>
<dbReference type="InterPro" id="IPR021005">
    <property type="entry name" value="Znf_CGNR"/>
</dbReference>
<dbReference type="AlphaFoldDB" id="A0A424WIP6"/>
<sequence length="193" mass="21240">MTATTPTPEFRLLGDHAALDLINTVEQSDDGPRDRLQSDDDVRSWLDALGFAPAQRKTPKGLLESARTLRETVRALVAQRKAGLPLKLSALNRALAAGGSHLEVAVVAGAPSLARRYEAATPDQWLLPAAEAAADLLVHGDFELVRKCESPLCSLWFYDRTRSHRRRWCSMSLCGNRHKVAAFRQREAQDAAS</sequence>
<protein>
    <recommendedName>
        <fullName evidence="1">Zinc finger CGNR domain-containing protein</fullName>
    </recommendedName>
</protein>
<accession>A0A424WIP6</accession>
<dbReference type="Proteomes" id="UP000285324">
    <property type="component" value="Unassembled WGS sequence"/>
</dbReference>
<name>A0A424WIP6_ALCXX</name>
<dbReference type="OrthoDB" id="9808437at2"/>
<dbReference type="EMBL" id="QVXO01000004">
    <property type="protein sequence ID" value="RPJ93161.1"/>
    <property type="molecule type" value="Genomic_DNA"/>
</dbReference>
<comment type="caution">
    <text evidence="2">The sequence shown here is derived from an EMBL/GenBank/DDBJ whole genome shotgun (WGS) entry which is preliminary data.</text>
</comment>
<dbReference type="Gene3D" id="1.10.3300.10">
    <property type="entry name" value="Jann2411-like domain"/>
    <property type="match status" value="1"/>
</dbReference>